<dbReference type="Pfam" id="PF00756">
    <property type="entry name" value="Esterase"/>
    <property type="match status" value="1"/>
</dbReference>
<dbReference type="InterPro" id="IPR052558">
    <property type="entry name" value="Siderophore_Hydrolase_D"/>
</dbReference>
<keyword evidence="3" id="KW-0732">Signal</keyword>
<name>A0A0M2V6U6_9GAMM</name>
<dbReference type="SUPFAM" id="SSF53474">
    <property type="entry name" value="alpha/beta-Hydrolases"/>
    <property type="match status" value="1"/>
</dbReference>
<gene>
    <name evidence="4" type="ORF">WG68_07060</name>
</gene>
<accession>A0A0M2V6U6</accession>
<dbReference type="PANTHER" id="PTHR40841">
    <property type="entry name" value="SIDEROPHORE TRIACETYLFUSARININE C ESTERASE"/>
    <property type="match status" value="1"/>
</dbReference>
<dbReference type="InterPro" id="IPR000801">
    <property type="entry name" value="Esterase-like"/>
</dbReference>
<dbReference type="InterPro" id="IPR029058">
    <property type="entry name" value="AB_hydrolase_fold"/>
</dbReference>
<dbReference type="Proteomes" id="UP000034228">
    <property type="component" value="Unassembled WGS sequence"/>
</dbReference>
<comment type="caution">
    <text evidence="4">The sequence shown here is derived from an EMBL/GenBank/DDBJ whole genome shotgun (WGS) entry which is preliminary data.</text>
</comment>
<protein>
    <recommendedName>
        <fullName evidence="6">Alpha/beta hydrolase</fullName>
    </recommendedName>
</protein>
<dbReference type="EMBL" id="LAHO01000005">
    <property type="protein sequence ID" value="KKO46109.1"/>
    <property type="molecule type" value="Genomic_DNA"/>
</dbReference>
<evidence type="ECO:0000313" key="4">
    <source>
        <dbReference type="EMBL" id="KKO46109.1"/>
    </source>
</evidence>
<evidence type="ECO:0000256" key="2">
    <source>
        <dbReference type="ARBA" id="ARBA00022801"/>
    </source>
</evidence>
<feature type="chain" id="PRO_5005644392" description="Alpha/beta hydrolase" evidence="3">
    <location>
        <begin position="21"/>
        <end position="297"/>
    </location>
</feature>
<dbReference type="OrthoDB" id="6381520at2"/>
<evidence type="ECO:0008006" key="6">
    <source>
        <dbReference type="Google" id="ProtNLM"/>
    </source>
</evidence>
<dbReference type="PANTHER" id="PTHR40841:SF2">
    <property type="entry name" value="SIDEROPHORE-DEGRADING ESTERASE (EUROFUNG)"/>
    <property type="match status" value="1"/>
</dbReference>
<dbReference type="STRING" id="336831.WG68_07060"/>
<proteinExistence type="inferred from homology"/>
<evidence type="ECO:0000256" key="1">
    <source>
        <dbReference type="ARBA" id="ARBA00005622"/>
    </source>
</evidence>
<dbReference type="AlphaFoldDB" id="A0A0M2V6U6"/>
<sequence length="297" mass="33044">MKSIRLIVLIGCLLSANVFAKDASARQFVIPNTDTFDIVDSHENRPYQIYVKFPVRYDPSISYPVIYMTDGDYLFPTLAGSLGIPMSAGKITNSFLVGISWQRDISARSSRIRDYTHAVDESWKHTTGGASHHLSFIRDVVIPTIEEKYKTDPSSRTYVGNSLGGLFGGYVLLQAPEIFKNYVLSSPSFWFDDESLLTDVVKFDAKNINANVYISVGSLETPDTGETIHDMVDVAQRFHAVLVSKNSPSLRLHFSEVEAANHEVAFATSVIQGLYWLSRPGTQQTVLPDHFHTAGNT</sequence>
<dbReference type="RefSeq" id="WP_046556967.1">
    <property type="nucleotide sequence ID" value="NZ_LAHO01000005.1"/>
</dbReference>
<dbReference type="GO" id="GO:0016788">
    <property type="term" value="F:hydrolase activity, acting on ester bonds"/>
    <property type="evidence" value="ECO:0007669"/>
    <property type="project" value="TreeGrafter"/>
</dbReference>
<evidence type="ECO:0000313" key="5">
    <source>
        <dbReference type="Proteomes" id="UP000034228"/>
    </source>
</evidence>
<dbReference type="Gene3D" id="3.40.50.1820">
    <property type="entry name" value="alpha/beta hydrolase"/>
    <property type="match status" value="1"/>
</dbReference>
<keyword evidence="2" id="KW-0378">Hydrolase</keyword>
<keyword evidence="5" id="KW-1185">Reference proteome</keyword>
<reference evidence="4 5" key="1">
    <citation type="submission" date="2015-03" db="EMBL/GenBank/DDBJ databases">
        <title>Draft genome sequences of two protease-producing strains of Arsukibacterium isolated from two cold and alkaline environments.</title>
        <authorList>
            <person name="Lylloff J.E."/>
            <person name="Skov L.B."/>
            <person name="Jepsen M."/>
            <person name="Hallin P.F."/>
            <person name="Sorensen S.J."/>
            <person name="Stougaard P."/>
            <person name="Glaring M.A."/>
        </authorList>
    </citation>
    <scope>NUCLEOTIDE SEQUENCE [LARGE SCALE GENOMIC DNA]</scope>
    <source>
        <strain evidence="4 5">GCM72</strain>
    </source>
</reference>
<feature type="signal peptide" evidence="3">
    <location>
        <begin position="1"/>
        <end position="20"/>
    </location>
</feature>
<evidence type="ECO:0000256" key="3">
    <source>
        <dbReference type="SAM" id="SignalP"/>
    </source>
</evidence>
<comment type="similarity">
    <text evidence="1">Belongs to the esterase D family.</text>
</comment>
<organism evidence="4 5">
    <name type="scientific">Arsukibacterium ikkense</name>
    <dbReference type="NCBI Taxonomy" id="336831"/>
    <lineage>
        <taxon>Bacteria</taxon>
        <taxon>Pseudomonadati</taxon>
        <taxon>Pseudomonadota</taxon>
        <taxon>Gammaproteobacteria</taxon>
        <taxon>Chromatiales</taxon>
        <taxon>Chromatiaceae</taxon>
        <taxon>Arsukibacterium</taxon>
    </lineage>
</organism>